<feature type="region of interest" description="Disordered" evidence="1">
    <location>
        <begin position="21"/>
        <end position="53"/>
    </location>
</feature>
<dbReference type="AlphaFoldDB" id="A0A2T1M0I2"/>
<gene>
    <name evidence="3" type="ORF">C7H19_06710</name>
</gene>
<evidence type="ECO:0000256" key="2">
    <source>
        <dbReference type="SAM" id="SignalP"/>
    </source>
</evidence>
<feature type="compositionally biased region" description="Polar residues" evidence="1">
    <location>
        <begin position="30"/>
        <end position="48"/>
    </location>
</feature>
<evidence type="ECO:0000313" key="4">
    <source>
        <dbReference type="Proteomes" id="UP000239001"/>
    </source>
</evidence>
<protein>
    <submittedName>
        <fullName evidence="3">Uncharacterized protein</fullName>
    </submittedName>
</protein>
<keyword evidence="2" id="KW-0732">Signal</keyword>
<name>A0A2T1M0I2_9CHRO</name>
<dbReference type="Proteomes" id="UP000239001">
    <property type="component" value="Unassembled WGS sequence"/>
</dbReference>
<comment type="caution">
    <text evidence="3">The sequence shown here is derived from an EMBL/GenBank/DDBJ whole genome shotgun (WGS) entry which is preliminary data.</text>
</comment>
<reference evidence="3 4" key="1">
    <citation type="submission" date="2018-03" db="EMBL/GenBank/DDBJ databases">
        <title>The ancient ancestry and fast evolution of plastids.</title>
        <authorList>
            <person name="Moore K.R."/>
            <person name="Magnabosco C."/>
            <person name="Momper L."/>
            <person name="Gold D.A."/>
            <person name="Bosak T."/>
            <person name="Fournier G.P."/>
        </authorList>
    </citation>
    <scope>NUCLEOTIDE SEQUENCE [LARGE SCALE GENOMIC DNA]</scope>
    <source>
        <strain evidence="3 4">CCALA 016</strain>
    </source>
</reference>
<dbReference type="EMBL" id="PXOH01000005">
    <property type="protein sequence ID" value="PSF38157.1"/>
    <property type="molecule type" value="Genomic_DNA"/>
</dbReference>
<evidence type="ECO:0000313" key="3">
    <source>
        <dbReference type="EMBL" id="PSF38157.1"/>
    </source>
</evidence>
<sequence length="126" mass="13829">MKRLVIVMLSTFALWTVAAPTMAENRNSDRPSTPNTEDQENFGSQSTPTEEDIEPVTLVQLAYQGYFADQGIPSHAALKTAIATGDVDAETLVRSAINKGRLSSDTLNDDGYLNIVRTQLENLNDR</sequence>
<proteinExistence type="predicted"/>
<feature type="chain" id="PRO_5015560480" evidence="2">
    <location>
        <begin position="24"/>
        <end position="126"/>
    </location>
</feature>
<reference evidence="3 4" key="2">
    <citation type="submission" date="2018-03" db="EMBL/GenBank/DDBJ databases">
        <authorList>
            <person name="Keele B.F."/>
        </authorList>
    </citation>
    <scope>NUCLEOTIDE SEQUENCE [LARGE SCALE GENOMIC DNA]</scope>
    <source>
        <strain evidence="3 4">CCALA 016</strain>
    </source>
</reference>
<dbReference type="OrthoDB" id="514474at2"/>
<accession>A0A2T1M0I2</accession>
<organism evidence="3 4">
    <name type="scientific">Aphanothece hegewaldii CCALA 016</name>
    <dbReference type="NCBI Taxonomy" id="2107694"/>
    <lineage>
        <taxon>Bacteria</taxon>
        <taxon>Bacillati</taxon>
        <taxon>Cyanobacteriota</taxon>
        <taxon>Cyanophyceae</taxon>
        <taxon>Oscillatoriophycideae</taxon>
        <taxon>Chroococcales</taxon>
        <taxon>Aphanothecaceae</taxon>
        <taxon>Aphanothece</taxon>
    </lineage>
</organism>
<feature type="signal peptide" evidence="2">
    <location>
        <begin position="1"/>
        <end position="23"/>
    </location>
</feature>
<evidence type="ECO:0000256" key="1">
    <source>
        <dbReference type="SAM" id="MobiDB-lite"/>
    </source>
</evidence>
<dbReference type="RefSeq" id="WP_106456122.1">
    <property type="nucleotide sequence ID" value="NZ_PXOH01000005.1"/>
</dbReference>
<keyword evidence="4" id="KW-1185">Reference proteome</keyword>